<evidence type="ECO:0000313" key="2">
    <source>
        <dbReference type="Proteomes" id="UP000499080"/>
    </source>
</evidence>
<dbReference type="AlphaFoldDB" id="A0A4Y2K611"/>
<dbReference type="EMBL" id="BGPR01004279">
    <property type="protein sequence ID" value="GBM97890.1"/>
    <property type="molecule type" value="Genomic_DNA"/>
</dbReference>
<evidence type="ECO:0008006" key="3">
    <source>
        <dbReference type="Google" id="ProtNLM"/>
    </source>
</evidence>
<evidence type="ECO:0000313" key="1">
    <source>
        <dbReference type="EMBL" id="GBM97890.1"/>
    </source>
</evidence>
<keyword evidence="2" id="KW-1185">Reference proteome</keyword>
<name>A0A4Y2K611_ARAVE</name>
<dbReference type="SUPFAM" id="SSF49599">
    <property type="entry name" value="TRAF domain-like"/>
    <property type="match status" value="1"/>
</dbReference>
<accession>A0A4Y2K611</accession>
<comment type="caution">
    <text evidence="1">The sequence shown here is derived from an EMBL/GenBank/DDBJ whole genome shotgun (WGS) entry which is preliminary data.</text>
</comment>
<organism evidence="1 2">
    <name type="scientific">Araneus ventricosus</name>
    <name type="common">Orbweaver spider</name>
    <name type="synonym">Epeira ventricosa</name>
    <dbReference type="NCBI Taxonomy" id="182803"/>
    <lineage>
        <taxon>Eukaryota</taxon>
        <taxon>Metazoa</taxon>
        <taxon>Ecdysozoa</taxon>
        <taxon>Arthropoda</taxon>
        <taxon>Chelicerata</taxon>
        <taxon>Arachnida</taxon>
        <taxon>Araneae</taxon>
        <taxon>Araneomorphae</taxon>
        <taxon>Entelegynae</taxon>
        <taxon>Araneoidea</taxon>
        <taxon>Araneidae</taxon>
        <taxon>Araneus</taxon>
    </lineage>
</organism>
<dbReference type="InterPro" id="IPR008974">
    <property type="entry name" value="TRAF-like"/>
</dbReference>
<dbReference type="Proteomes" id="UP000499080">
    <property type="component" value="Unassembled WGS sequence"/>
</dbReference>
<reference evidence="1 2" key="1">
    <citation type="journal article" date="2019" name="Sci. Rep.">
        <title>Orb-weaving spider Araneus ventricosus genome elucidates the spidroin gene catalogue.</title>
        <authorList>
            <person name="Kono N."/>
            <person name="Nakamura H."/>
            <person name="Ohtoshi R."/>
            <person name="Moran D.A.P."/>
            <person name="Shinohara A."/>
            <person name="Yoshida Y."/>
            <person name="Fujiwara M."/>
            <person name="Mori M."/>
            <person name="Tomita M."/>
            <person name="Arakawa K."/>
        </authorList>
    </citation>
    <scope>NUCLEOTIDE SEQUENCE [LARGE SCALE GENOMIC DNA]</scope>
</reference>
<gene>
    <name evidence="1" type="ORF">AVEN_205313_1</name>
</gene>
<sequence length="128" mass="14720">MAMGFQRKSFTFTWRIANYDVYFQYSAYQCSPWFVVDTLKGSRWRIGMIPDLTKNGDDAIGLRFESDALCCPYENIDLNYRFSLSSDHFSSSPVEVSALYTFRGGSASPCQKIKFLSKRLANLFCRTP</sequence>
<proteinExistence type="predicted"/>
<dbReference type="Gene3D" id="2.60.210.10">
    <property type="entry name" value="Apoptosis, Tumor Necrosis Factor Receptor Associated Protein 2, Chain A"/>
    <property type="match status" value="1"/>
</dbReference>
<protein>
    <recommendedName>
        <fullName evidence="3">MATH domain-containing protein</fullName>
    </recommendedName>
</protein>